<proteinExistence type="inferred from homology"/>
<keyword evidence="4" id="KW-0808">Transferase</keyword>
<dbReference type="InterPro" id="IPR003362">
    <property type="entry name" value="Bact_transf"/>
</dbReference>
<keyword evidence="2" id="KW-0472">Membrane</keyword>
<feature type="transmembrane region" description="Helical" evidence="2">
    <location>
        <begin position="63"/>
        <end position="84"/>
    </location>
</feature>
<gene>
    <name evidence="4" type="ORF">HOP40_15250</name>
</gene>
<evidence type="ECO:0000313" key="5">
    <source>
        <dbReference type="Proteomes" id="UP000505377"/>
    </source>
</evidence>
<dbReference type="Proteomes" id="UP000505377">
    <property type="component" value="Chromosome"/>
</dbReference>
<organism evidence="4 5">
    <name type="scientific">Pseudonocardia broussonetiae</name>
    <dbReference type="NCBI Taxonomy" id="2736640"/>
    <lineage>
        <taxon>Bacteria</taxon>
        <taxon>Bacillati</taxon>
        <taxon>Actinomycetota</taxon>
        <taxon>Actinomycetes</taxon>
        <taxon>Pseudonocardiales</taxon>
        <taxon>Pseudonocardiaceae</taxon>
        <taxon>Pseudonocardia</taxon>
    </lineage>
</organism>
<dbReference type="GO" id="GO:0016780">
    <property type="term" value="F:phosphotransferase activity, for other substituted phosphate groups"/>
    <property type="evidence" value="ECO:0007669"/>
    <property type="project" value="TreeGrafter"/>
</dbReference>
<dbReference type="Pfam" id="PF02397">
    <property type="entry name" value="Bac_transf"/>
    <property type="match status" value="1"/>
</dbReference>
<protein>
    <submittedName>
        <fullName evidence="4">Sugar transferase</fullName>
    </submittedName>
</protein>
<evidence type="ECO:0000256" key="1">
    <source>
        <dbReference type="ARBA" id="ARBA00006464"/>
    </source>
</evidence>
<dbReference type="PANTHER" id="PTHR30576">
    <property type="entry name" value="COLANIC BIOSYNTHESIS UDP-GLUCOSE LIPID CARRIER TRANSFERASE"/>
    <property type="match status" value="1"/>
</dbReference>
<evidence type="ECO:0000259" key="3">
    <source>
        <dbReference type="Pfam" id="PF02397"/>
    </source>
</evidence>
<evidence type="ECO:0000256" key="2">
    <source>
        <dbReference type="SAM" id="Phobius"/>
    </source>
</evidence>
<dbReference type="EMBL" id="CP053564">
    <property type="protein sequence ID" value="QJY47008.1"/>
    <property type="molecule type" value="Genomic_DNA"/>
</dbReference>
<keyword evidence="5" id="KW-1185">Reference proteome</keyword>
<accession>A0A6M6JG63</accession>
<keyword evidence="2" id="KW-1133">Transmembrane helix</keyword>
<evidence type="ECO:0000313" key="4">
    <source>
        <dbReference type="EMBL" id="QJY47008.1"/>
    </source>
</evidence>
<feature type="domain" description="Bacterial sugar transferase" evidence="3">
    <location>
        <begin position="58"/>
        <end position="244"/>
    </location>
</feature>
<dbReference type="AlphaFoldDB" id="A0A6M6JG63"/>
<comment type="similarity">
    <text evidence="1">Belongs to the bacterial sugar transferase family.</text>
</comment>
<reference evidence="4 5" key="1">
    <citation type="submission" date="2020-05" db="EMBL/GenBank/DDBJ databases">
        <authorList>
            <person name="Mo P."/>
        </authorList>
    </citation>
    <scope>NUCLEOTIDE SEQUENCE [LARGE SCALE GENOMIC DNA]</scope>
    <source>
        <strain evidence="4 5">Gen01</strain>
    </source>
</reference>
<dbReference type="PANTHER" id="PTHR30576:SF10">
    <property type="entry name" value="SLL5057 PROTEIN"/>
    <property type="match status" value="1"/>
</dbReference>
<sequence>MTAAVQTATVHPLNRVTDLREPARIVPTLRLVENPAPAPVDAPLVPGRAVRGFVGVAKVVVDVTATALLLLLVAPVLLVVALAVKLDGGPVFFLQTRIGRDGRAFRMVKFRSMVVDAEKHRALLAADDEGAGPLFKMRRDPRITRVGSVLRRYSIDELPQLFNVLNGSMSLIGPRPPLPQEAETYTARERRRLSVRPGMTGLWQVSGRSDLSWDESIALDLRYVDEWTLGLEMHIVAGTARAVLGGRGAY</sequence>
<dbReference type="KEGG" id="pbro:HOP40_15250"/>
<keyword evidence="2" id="KW-0812">Transmembrane</keyword>
<name>A0A6M6JG63_9PSEU</name>